<dbReference type="CDD" id="cd00429">
    <property type="entry name" value="RPE"/>
    <property type="match status" value="1"/>
</dbReference>
<sequence>MIIVPSLLNSNIYDVQENVKITKDAGDNYLHIDVMDGSFVPMQSFGGKLVTDLKKKTNLVLDVHLMINNPELHIEEYRDADIITVHQESTKQLYNCLNQIKKLGKKAGVAINPGTPVHMLTDVFDLVDQVLVMTVNPGMLGESFIKSTLKKIVELKQIKDDNEYCFDIEVDGNINDQTIIPCYTSGANIFVSGGYIFGHDNPEQRIKKLKNVLCNSRIS</sequence>
<evidence type="ECO:0000256" key="2">
    <source>
        <dbReference type="ARBA" id="ARBA00001936"/>
    </source>
</evidence>
<evidence type="ECO:0000313" key="11">
    <source>
        <dbReference type="EMBL" id="RGS44918.1"/>
    </source>
</evidence>
<dbReference type="NCBIfam" id="NF004076">
    <property type="entry name" value="PRK05581.1-4"/>
    <property type="match status" value="1"/>
</dbReference>
<dbReference type="FunFam" id="3.20.20.70:FF:000004">
    <property type="entry name" value="Ribulose-phosphate 3-epimerase"/>
    <property type="match status" value="1"/>
</dbReference>
<comment type="caution">
    <text evidence="11">The sequence shown here is derived from an EMBL/GenBank/DDBJ whole genome shotgun (WGS) entry which is preliminary data.</text>
</comment>
<dbReference type="RefSeq" id="WP_118320428.1">
    <property type="nucleotide sequence ID" value="NZ_CATXNH010000005.1"/>
</dbReference>
<keyword evidence="9 11" id="KW-0413">Isomerase</keyword>
<evidence type="ECO:0000256" key="5">
    <source>
        <dbReference type="ARBA" id="ARBA00001954"/>
    </source>
</evidence>
<evidence type="ECO:0000256" key="10">
    <source>
        <dbReference type="NCBIfam" id="TIGR01163"/>
    </source>
</evidence>
<dbReference type="GO" id="GO:0005975">
    <property type="term" value="P:carbohydrate metabolic process"/>
    <property type="evidence" value="ECO:0007669"/>
    <property type="project" value="InterPro"/>
</dbReference>
<comment type="catalytic activity">
    <reaction evidence="1">
        <text>D-ribulose 5-phosphate = D-xylulose 5-phosphate</text>
        <dbReference type="Rhea" id="RHEA:13677"/>
        <dbReference type="ChEBI" id="CHEBI:57737"/>
        <dbReference type="ChEBI" id="CHEBI:58121"/>
        <dbReference type="EC" id="5.1.3.1"/>
    </reaction>
</comment>
<dbReference type="GO" id="GO:0006098">
    <property type="term" value="P:pentose-phosphate shunt"/>
    <property type="evidence" value="ECO:0007669"/>
    <property type="project" value="UniProtKB-UniRule"/>
</dbReference>
<evidence type="ECO:0000313" key="12">
    <source>
        <dbReference type="Proteomes" id="UP000285274"/>
    </source>
</evidence>
<reference evidence="11 12" key="1">
    <citation type="submission" date="2018-08" db="EMBL/GenBank/DDBJ databases">
        <title>A genome reference for cultivated species of the human gut microbiota.</title>
        <authorList>
            <person name="Zou Y."/>
            <person name="Xue W."/>
            <person name="Luo G."/>
        </authorList>
    </citation>
    <scope>NUCLEOTIDE SEQUENCE [LARGE SCALE GENOMIC DNA]</scope>
    <source>
        <strain evidence="11 12">AF22-10AC</strain>
    </source>
</reference>
<keyword evidence="8" id="KW-0479">Metal-binding</keyword>
<dbReference type="NCBIfam" id="TIGR01163">
    <property type="entry name" value="rpe"/>
    <property type="match status" value="1"/>
</dbReference>
<evidence type="ECO:0000256" key="3">
    <source>
        <dbReference type="ARBA" id="ARBA00001941"/>
    </source>
</evidence>
<proteinExistence type="inferred from homology"/>
<dbReference type="InterPro" id="IPR013785">
    <property type="entry name" value="Aldolase_TIM"/>
</dbReference>
<accession>A0A412IXY9</accession>
<gene>
    <name evidence="11" type="primary">rpe</name>
    <name evidence="11" type="ORF">DWX92_09450</name>
</gene>
<comment type="cofactor">
    <cofactor evidence="2">
        <name>Mn(2+)</name>
        <dbReference type="ChEBI" id="CHEBI:29035"/>
    </cofactor>
</comment>
<comment type="cofactor">
    <cofactor evidence="4">
        <name>Zn(2+)</name>
        <dbReference type="ChEBI" id="CHEBI:29105"/>
    </cofactor>
</comment>
<dbReference type="PANTHER" id="PTHR11749">
    <property type="entry name" value="RIBULOSE-5-PHOSPHATE-3-EPIMERASE"/>
    <property type="match status" value="1"/>
</dbReference>
<comment type="similarity">
    <text evidence="6">Belongs to the ribulose-phosphate 3-epimerase family.</text>
</comment>
<dbReference type="SUPFAM" id="SSF51366">
    <property type="entry name" value="Ribulose-phoshate binding barrel"/>
    <property type="match status" value="1"/>
</dbReference>
<evidence type="ECO:0000256" key="4">
    <source>
        <dbReference type="ARBA" id="ARBA00001947"/>
    </source>
</evidence>
<name>A0A412IXY9_9FIRM</name>
<comment type="cofactor">
    <cofactor evidence="5">
        <name>Fe(2+)</name>
        <dbReference type="ChEBI" id="CHEBI:29033"/>
    </cofactor>
</comment>
<dbReference type="EMBL" id="QRVM01000050">
    <property type="protein sequence ID" value="RGS44918.1"/>
    <property type="molecule type" value="Genomic_DNA"/>
</dbReference>
<evidence type="ECO:0000256" key="7">
    <source>
        <dbReference type="ARBA" id="ARBA00013188"/>
    </source>
</evidence>
<dbReference type="InterPro" id="IPR026019">
    <property type="entry name" value="Ribul_P_3_epim"/>
</dbReference>
<dbReference type="InterPro" id="IPR000056">
    <property type="entry name" value="Ribul_P_3_epim-like"/>
</dbReference>
<dbReference type="Gene3D" id="3.20.20.70">
    <property type="entry name" value="Aldolase class I"/>
    <property type="match status" value="1"/>
</dbReference>
<dbReference type="Pfam" id="PF00834">
    <property type="entry name" value="Ribul_P_3_epim"/>
    <property type="match status" value="1"/>
</dbReference>
<dbReference type="InterPro" id="IPR011060">
    <property type="entry name" value="RibuloseP-bd_barrel"/>
</dbReference>
<dbReference type="Proteomes" id="UP000285274">
    <property type="component" value="Unassembled WGS sequence"/>
</dbReference>
<evidence type="ECO:0000256" key="8">
    <source>
        <dbReference type="ARBA" id="ARBA00022723"/>
    </source>
</evidence>
<dbReference type="GO" id="GO:0004750">
    <property type="term" value="F:D-ribulose-phosphate 3-epimerase activity"/>
    <property type="evidence" value="ECO:0007669"/>
    <property type="project" value="UniProtKB-UniRule"/>
</dbReference>
<evidence type="ECO:0000256" key="9">
    <source>
        <dbReference type="ARBA" id="ARBA00023235"/>
    </source>
</evidence>
<organism evidence="11 12">
    <name type="scientific">Holdemanella biformis</name>
    <dbReference type="NCBI Taxonomy" id="1735"/>
    <lineage>
        <taxon>Bacteria</taxon>
        <taxon>Bacillati</taxon>
        <taxon>Bacillota</taxon>
        <taxon>Erysipelotrichia</taxon>
        <taxon>Erysipelotrichales</taxon>
        <taxon>Erysipelotrichaceae</taxon>
        <taxon>Holdemanella</taxon>
    </lineage>
</organism>
<evidence type="ECO:0000256" key="6">
    <source>
        <dbReference type="ARBA" id="ARBA00009541"/>
    </source>
</evidence>
<dbReference type="GO" id="GO:0046872">
    <property type="term" value="F:metal ion binding"/>
    <property type="evidence" value="ECO:0007669"/>
    <property type="project" value="UniProtKB-KW"/>
</dbReference>
<protein>
    <recommendedName>
        <fullName evidence="7 10">Ribulose-phosphate 3-epimerase</fullName>
        <ecNumber evidence="7 10">5.1.3.1</ecNumber>
    </recommendedName>
</protein>
<dbReference type="AlphaFoldDB" id="A0A412IXY9"/>
<evidence type="ECO:0000256" key="1">
    <source>
        <dbReference type="ARBA" id="ARBA00001782"/>
    </source>
</evidence>
<dbReference type="GO" id="GO:0005737">
    <property type="term" value="C:cytoplasm"/>
    <property type="evidence" value="ECO:0007669"/>
    <property type="project" value="UniProtKB-ARBA"/>
</dbReference>
<dbReference type="EC" id="5.1.3.1" evidence="7 10"/>
<comment type="cofactor">
    <cofactor evidence="3">
        <name>Co(2+)</name>
        <dbReference type="ChEBI" id="CHEBI:48828"/>
    </cofactor>
</comment>